<accession>A0ABN3JN75</accession>
<evidence type="ECO:0000313" key="2">
    <source>
        <dbReference type="Proteomes" id="UP001501231"/>
    </source>
</evidence>
<keyword evidence="1" id="KW-0808">Transferase</keyword>
<sequence>MTPVSVLGTGTAPLLVEDRGAEAVPAPSAARMYDYYLGGKDNYAPDRELADRVLATAPFLPRLVRANRAFLRHAARFLAERAGMRQFLDIGCGLPAPENLDDIVRRVDPSCRVAYADNDPLVLSHARALLAVDGNTDAFEADLRDPAALLAHPALRRLIDFDEPVAVLLMSVLHFVTDAENPWAIMDGLLAGLPPGSHVVISHSVRTPEQDAVAALYREADVPFTPRAPEAIAELYRDLEPVPCAVHPPGMGAQVPLACFVGRTSR</sequence>
<dbReference type="InterPro" id="IPR006764">
    <property type="entry name" value="SAM_dep_MeTrfase_SAV2177_type"/>
</dbReference>
<name>A0ABN3JN75_9ACTN</name>
<organism evidence="1 2">
    <name type="scientific">Actinomadura vinacea</name>
    <dbReference type="NCBI Taxonomy" id="115336"/>
    <lineage>
        <taxon>Bacteria</taxon>
        <taxon>Bacillati</taxon>
        <taxon>Actinomycetota</taxon>
        <taxon>Actinomycetes</taxon>
        <taxon>Streptosporangiales</taxon>
        <taxon>Thermomonosporaceae</taxon>
        <taxon>Actinomadura</taxon>
    </lineage>
</organism>
<gene>
    <name evidence="1" type="ORF">GCM10010191_54070</name>
</gene>
<proteinExistence type="predicted"/>
<protein>
    <submittedName>
        <fullName evidence="1">SAM-dependent methyltransferase</fullName>
    </submittedName>
</protein>
<evidence type="ECO:0000313" key="1">
    <source>
        <dbReference type="EMBL" id="GAA2433142.1"/>
    </source>
</evidence>
<comment type="caution">
    <text evidence="1">The sequence shown here is derived from an EMBL/GenBank/DDBJ whole genome shotgun (WGS) entry which is preliminary data.</text>
</comment>
<reference evidence="1 2" key="1">
    <citation type="journal article" date="2019" name="Int. J. Syst. Evol. Microbiol.">
        <title>The Global Catalogue of Microorganisms (GCM) 10K type strain sequencing project: providing services to taxonomists for standard genome sequencing and annotation.</title>
        <authorList>
            <consortium name="The Broad Institute Genomics Platform"/>
            <consortium name="The Broad Institute Genome Sequencing Center for Infectious Disease"/>
            <person name="Wu L."/>
            <person name="Ma J."/>
        </authorList>
    </citation>
    <scope>NUCLEOTIDE SEQUENCE [LARGE SCALE GENOMIC DNA]</scope>
    <source>
        <strain evidence="1 2">JCM 3325</strain>
    </source>
</reference>
<dbReference type="GO" id="GO:0032259">
    <property type="term" value="P:methylation"/>
    <property type="evidence" value="ECO:0007669"/>
    <property type="project" value="UniProtKB-KW"/>
</dbReference>
<dbReference type="EMBL" id="BAAARW010000020">
    <property type="protein sequence ID" value="GAA2433142.1"/>
    <property type="molecule type" value="Genomic_DNA"/>
</dbReference>
<dbReference type="SUPFAM" id="SSF53335">
    <property type="entry name" value="S-adenosyl-L-methionine-dependent methyltransferases"/>
    <property type="match status" value="1"/>
</dbReference>
<dbReference type="Proteomes" id="UP001501231">
    <property type="component" value="Unassembled WGS sequence"/>
</dbReference>
<dbReference type="Gene3D" id="3.40.50.150">
    <property type="entry name" value="Vaccinia Virus protein VP39"/>
    <property type="match status" value="1"/>
</dbReference>
<dbReference type="RefSeq" id="WP_344592578.1">
    <property type="nucleotide sequence ID" value="NZ_BAAARW010000020.1"/>
</dbReference>
<dbReference type="GO" id="GO:0008168">
    <property type="term" value="F:methyltransferase activity"/>
    <property type="evidence" value="ECO:0007669"/>
    <property type="project" value="UniProtKB-KW"/>
</dbReference>
<keyword evidence="1" id="KW-0489">Methyltransferase</keyword>
<dbReference type="PIRSF" id="PIRSF017393">
    <property type="entry name" value="MTase_SAV2177"/>
    <property type="match status" value="1"/>
</dbReference>
<dbReference type="InterPro" id="IPR029063">
    <property type="entry name" value="SAM-dependent_MTases_sf"/>
</dbReference>
<keyword evidence="2" id="KW-1185">Reference proteome</keyword>
<dbReference type="Pfam" id="PF04672">
    <property type="entry name" value="Methyltransf_19"/>
    <property type="match status" value="1"/>
</dbReference>